<comment type="pathway">
    <text evidence="3">Glycan biosynthesis; trehalose biosynthesis.</text>
</comment>
<proteinExistence type="inferred from homology"/>
<dbReference type="NCBIfam" id="TIGR00685">
    <property type="entry name" value="T6PP"/>
    <property type="match status" value="1"/>
</dbReference>
<dbReference type="RefSeq" id="WP_379566572.1">
    <property type="nucleotide sequence ID" value="NZ_JBHSQK010000032.1"/>
</dbReference>
<dbReference type="Gene3D" id="3.30.70.1020">
    <property type="entry name" value="Trehalose-6-phosphate phosphatase related protein, domain 2"/>
    <property type="match status" value="1"/>
</dbReference>
<protein>
    <recommendedName>
        <fullName evidence="3">Trehalose 6-phosphate phosphatase</fullName>
        <ecNumber evidence="3">3.1.3.12</ecNumber>
    </recommendedName>
</protein>
<comment type="function">
    <text evidence="2 3">Removes the phosphate from trehalose 6-phosphate to produce free trehalose.</text>
</comment>
<comment type="catalytic activity">
    <reaction evidence="3">
        <text>alpha,alpha-trehalose 6-phosphate + H2O = alpha,alpha-trehalose + phosphate</text>
        <dbReference type="Rhea" id="RHEA:23420"/>
        <dbReference type="ChEBI" id="CHEBI:15377"/>
        <dbReference type="ChEBI" id="CHEBI:16551"/>
        <dbReference type="ChEBI" id="CHEBI:43474"/>
        <dbReference type="ChEBI" id="CHEBI:58429"/>
        <dbReference type="EC" id="3.1.3.12"/>
    </reaction>
</comment>
<dbReference type="EC" id="3.1.3.12" evidence="3"/>
<dbReference type="GO" id="GO:0004805">
    <property type="term" value="F:trehalose-phosphatase activity"/>
    <property type="evidence" value="ECO:0007669"/>
    <property type="project" value="UniProtKB-EC"/>
</dbReference>
<dbReference type="SUPFAM" id="SSF56784">
    <property type="entry name" value="HAD-like"/>
    <property type="match status" value="1"/>
</dbReference>
<dbReference type="EMBL" id="JBHSQK010000032">
    <property type="protein sequence ID" value="MFC5949472.1"/>
    <property type="molecule type" value="Genomic_DNA"/>
</dbReference>
<dbReference type="InterPro" id="IPR044651">
    <property type="entry name" value="OTSB-like"/>
</dbReference>
<dbReference type="InterPro" id="IPR023214">
    <property type="entry name" value="HAD_sf"/>
</dbReference>
<evidence type="ECO:0000313" key="5">
    <source>
        <dbReference type="Proteomes" id="UP001596119"/>
    </source>
</evidence>
<dbReference type="PANTHER" id="PTHR43768">
    <property type="entry name" value="TREHALOSE 6-PHOSPHATE PHOSPHATASE"/>
    <property type="match status" value="1"/>
</dbReference>
<dbReference type="Pfam" id="PF02358">
    <property type="entry name" value="Trehalose_PPase"/>
    <property type="match status" value="1"/>
</dbReference>
<gene>
    <name evidence="4" type="primary">otsB</name>
    <name evidence="4" type="ORF">ACFQH9_14440</name>
</gene>
<comment type="cofactor">
    <cofactor evidence="3">
        <name>Mg(2+)</name>
        <dbReference type="ChEBI" id="CHEBI:18420"/>
    </cofactor>
</comment>
<comment type="caution">
    <text evidence="4">The sequence shown here is derived from an EMBL/GenBank/DDBJ whole genome shotgun (WGS) entry which is preliminary data.</text>
</comment>
<keyword evidence="3" id="KW-0460">Magnesium</keyword>
<keyword evidence="1 3" id="KW-0378">Hydrolase</keyword>
<dbReference type="Gene3D" id="3.40.50.1000">
    <property type="entry name" value="HAD superfamily/HAD-like"/>
    <property type="match status" value="1"/>
</dbReference>
<organism evidence="4 5">
    <name type="scientific">Pseudonocardia lutea</name>
    <dbReference type="NCBI Taxonomy" id="2172015"/>
    <lineage>
        <taxon>Bacteria</taxon>
        <taxon>Bacillati</taxon>
        <taxon>Actinomycetota</taxon>
        <taxon>Actinomycetes</taxon>
        <taxon>Pseudonocardiales</taxon>
        <taxon>Pseudonocardiaceae</taxon>
        <taxon>Pseudonocardia</taxon>
    </lineage>
</organism>
<keyword evidence="3" id="KW-0479">Metal-binding</keyword>
<name>A0ABW1IAT0_9PSEU</name>
<evidence type="ECO:0000256" key="1">
    <source>
        <dbReference type="ARBA" id="ARBA00022801"/>
    </source>
</evidence>
<evidence type="ECO:0000256" key="3">
    <source>
        <dbReference type="RuleBase" id="RU361117"/>
    </source>
</evidence>
<comment type="similarity">
    <text evidence="3">Belongs to the trehalose phosphatase family.</text>
</comment>
<sequence length="264" mass="26884">MTEPPGPDTTGLDPALAAALARLGDAGTLLVALDFDGVLAPIVPVPSDARPLPDSADAVRELAGARGTTVVLLSGRGLADLGTVSGFTEPVRMVGSHGGEYGPGLTDGDASLLGPEQQDLKEKLTLALVDLVEGEVGVTLEHKPAGVAVHVRNAPPEVGARVLDAVRAGPGTWEGVDSTEGKAVIDLAVLQVSKGAAVDVLRERLGADAVFFAGDDVTDESVFTRLRPGDVGVKVGEGDTAAEHRVTDPEAVAAVLRALAGHRR</sequence>
<reference evidence="5" key="1">
    <citation type="journal article" date="2019" name="Int. J. Syst. Evol. Microbiol.">
        <title>The Global Catalogue of Microorganisms (GCM) 10K type strain sequencing project: providing services to taxonomists for standard genome sequencing and annotation.</title>
        <authorList>
            <consortium name="The Broad Institute Genomics Platform"/>
            <consortium name="The Broad Institute Genome Sequencing Center for Infectious Disease"/>
            <person name="Wu L."/>
            <person name="Ma J."/>
        </authorList>
    </citation>
    <scope>NUCLEOTIDE SEQUENCE [LARGE SCALE GENOMIC DNA]</scope>
    <source>
        <strain evidence="5">CGMCC 4.7397</strain>
    </source>
</reference>
<accession>A0ABW1IAT0</accession>
<dbReference type="InterPro" id="IPR003337">
    <property type="entry name" value="Trehalose_PPase"/>
</dbReference>
<dbReference type="InterPro" id="IPR036412">
    <property type="entry name" value="HAD-like_sf"/>
</dbReference>
<keyword evidence="5" id="KW-1185">Reference proteome</keyword>
<dbReference type="Proteomes" id="UP001596119">
    <property type="component" value="Unassembled WGS sequence"/>
</dbReference>
<dbReference type="PANTHER" id="PTHR43768:SF3">
    <property type="entry name" value="TREHALOSE 6-PHOSPHATE PHOSPHATASE"/>
    <property type="match status" value="1"/>
</dbReference>
<evidence type="ECO:0000313" key="4">
    <source>
        <dbReference type="EMBL" id="MFC5949472.1"/>
    </source>
</evidence>
<evidence type="ECO:0000256" key="2">
    <source>
        <dbReference type="ARBA" id="ARBA00024179"/>
    </source>
</evidence>